<feature type="domain" description="DUF4097" evidence="3">
    <location>
        <begin position="110"/>
        <end position="222"/>
    </location>
</feature>
<reference evidence="5" key="1">
    <citation type="journal article" date="2019" name="Int. J. Syst. Evol. Microbiol.">
        <title>The Global Catalogue of Microorganisms (GCM) 10K type strain sequencing project: providing services to taxonomists for standard genome sequencing and annotation.</title>
        <authorList>
            <consortium name="The Broad Institute Genomics Platform"/>
            <consortium name="The Broad Institute Genome Sequencing Center for Infectious Disease"/>
            <person name="Wu L."/>
            <person name="Ma J."/>
        </authorList>
    </citation>
    <scope>NUCLEOTIDE SEQUENCE [LARGE SCALE GENOMIC DNA]</scope>
    <source>
        <strain evidence="5">JCM 31696</strain>
    </source>
</reference>
<proteinExistence type="predicted"/>
<feature type="region of interest" description="Disordered" evidence="1">
    <location>
        <begin position="211"/>
        <end position="253"/>
    </location>
</feature>
<gene>
    <name evidence="4" type="ORF">ACFQ07_30810</name>
</gene>
<evidence type="ECO:0000313" key="4">
    <source>
        <dbReference type="EMBL" id="MFD0856663.1"/>
    </source>
</evidence>
<accession>A0ABW3CQ32</accession>
<dbReference type="Proteomes" id="UP001597083">
    <property type="component" value="Unassembled WGS sequence"/>
</dbReference>
<dbReference type="EMBL" id="JBHTIR010004212">
    <property type="protein sequence ID" value="MFD0856663.1"/>
    <property type="molecule type" value="Genomic_DNA"/>
</dbReference>
<feature type="signal peptide" evidence="2">
    <location>
        <begin position="1"/>
        <end position="24"/>
    </location>
</feature>
<evidence type="ECO:0000259" key="3">
    <source>
        <dbReference type="Pfam" id="PF13349"/>
    </source>
</evidence>
<evidence type="ECO:0000256" key="2">
    <source>
        <dbReference type="SAM" id="SignalP"/>
    </source>
</evidence>
<sequence>MKFHRALTYAIAVIPTSLALSACADHETVSDQKSFPLGGNRLTIVVPSSNLEVVPGRGPGVQVRRWLGGTPAKPGNSSWSLDGDTLRLRINCSGLVLKCDSRFRVAVPPNVSLLVNSGDGRSTVSGFTRPVVIKSTNGRVNVRNVSGPLRIRTRTGRVTVSGVRSPSVHATSGDGDVTIRFATAPRLVDIKSGTGDLKAEVPVSGHTYRVSVSSGTGNARSDVPDNTGSTNTVKLSSRNGNATVLPTSGNGPN</sequence>
<keyword evidence="5" id="KW-1185">Reference proteome</keyword>
<feature type="chain" id="PRO_5045418567" evidence="2">
    <location>
        <begin position="25"/>
        <end position="253"/>
    </location>
</feature>
<organism evidence="4 5">
    <name type="scientific">Actinomadura adrarensis</name>
    <dbReference type="NCBI Taxonomy" id="1819600"/>
    <lineage>
        <taxon>Bacteria</taxon>
        <taxon>Bacillati</taxon>
        <taxon>Actinomycetota</taxon>
        <taxon>Actinomycetes</taxon>
        <taxon>Streptosporangiales</taxon>
        <taxon>Thermomonosporaceae</taxon>
        <taxon>Actinomadura</taxon>
    </lineage>
</organism>
<protein>
    <submittedName>
        <fullName evidence="4">DUF4097 family beta strand repeat-containing protein</fullName>
    </submittedName>
</protein>
<evidence type="ECO:0000313" key="5">
    <source>
        <dbReference type="Proteomes" id="UP001597083"/>
    </source>
</evidence>
<keyword evidence="2" id="KW-0732">Signal</keyword>
<name>A0ABW3CQ32_9ACTN</name>
<comment type="caution">
    <text evidence="4">The sequence shown here is derived from an EMBL/GenBank/DDBJ whole genome shotgun (WGS) entry which is preliminary data.</text>
</comment>
<dbReference type="InterPro" id="IPR025164">
    <property type="entry name" value="Toastrack_DUF4097"/>
</dbReference>
<evidence type="ECO:0000256" key="1">
    <source>
        <dbReference type="SAM" id="MobiDB-lite"/>
    </source>
</evidence>
<dbReference type="PROSITE" id="PS51257">
    <property type="entry name" value="PROKAR_LIPOPROTEIN"/>
    <property type="match status" value="1"/>
</dbReference>
<dbReference type="Pfam" id="PF13349">
    <property type="entry name" value="DUF4097"/>
    <property type="match status" value="1"/>
</dbReference>